<evidence type="ECO:0000313" key="3">
    <source>
        <dbReference type="Proteomes" id="UP001434883"/>
    </source>
</evidence>
<evidence type="ECO:0000313" key="2">
    <source>
        <dbReference type="EMBL" id="MEQ2219059.1"/>
    </source>
</evidence>
<keyword evidence="3" id="KW-1185">Reference proteome</keyword>
<organism evidence="2 3">
    <name type="scientific">Xenoophorus captivus</name>
    <dbReference type="NCBI Taxonomy" id="1517983"/>
    <lineage>
        <taxon>Eukaryota</taxon>
        <taxon>Metazoa</taxon>
        <taxon>Chordata</taxon>
        <taxon>Craniata</taxon>
        <taxon>Vertebrata</taxon>
        <taxon>Euteleostomi</taxon>
        <taxon>Actinopterygii</taxon>
        <taxon>Neopterygii</taxon>
        <taxon>Teleostei</taxon>
        <taxon>Neoteleostei</taxon>
        <taxon>Acanthomorphata</taxon>
        <taxon>Ovalentaria</taxon>
        <taxon>Atherinomorphae</taxon>
        <taxon>Cyprinodontiformes</taxon>
        <taxon>Goodeidae</taxon>
        <taxon>Xenoophorus</taxon>
    </lineage>
</organism>
<protein>
    <submittedName>
        <fullName evidence="2">Uncharacterized protein</fullName>
    </submittedName>
</protein>
<dbReference type="Proteomes" id="UP001434883">
    <property type="component" value="Unassembled WGS sequence"/>
</dbReference>
<reference evidence="2 3" key="1">
    <citation type="submission" date="2021-06" db="EMBL/GenBank/DDBJ databases">
        <authorList>
            <person name="Palmer J.M."/>
        </authorList>
    </citation>
    <scope>NUCLEOTIDE SEQUENCE [LARGE SCALE GENOMIC DNA]</scope>
    <source>
        <strain evidence="2 3">XC_2019</strain>
        <tissue evidence="2">Muscle</tissue>
    </source>
</reference>
<feature type="region of interest" description="Disordered" evidence="1">
    <location>
        <begin position="1"/>
        <end position="36"/>
    </location>
</feature>
<proteinExistence type="predicted"/>
<accession>A0ABV0SFJ6</accession>
<dbReference type="EMBL" id="JAHRIN010078152">
    <property type="protein sequence ID" value="MEQ2219059.1"/>
    <property type="molecule type" value="Genomic_DNA"/>
</dbReference>
<evidence type="ECO:0000256" key="1">
    <source>
        <dbReference type="SAM" id="MobiDB-lite"/>
    </source>
</evidence>
<name>A0ABV0SFJ6_9TELE</name>
<comment type="caution">
    <text evidence="2">The sequence shown here is derived from an EMBL/GenBank/DDBJ whole genome shotgun (WGS) entry which is preliminary data.</text>
</comment>
<feature type="compositionally biased region" description="Low complexity" evidence="1">
    <location>
        <begin position="9"/>
        <end position="25"/>
    </location>
</feature>
<gene>
    <name evidence="2" type="ORF">XENOCAPTIV_011937</name>
</gene>
<sequence>MVSGQTVNARRTVSSSSGTSSPSGAPEEDPCSRPSFGELGCGSVAVPSGGSSSRAVSSSSVGVAVQLVCECPSWIWVSHLTGDDTAQCFHLLFPQLEFRLYCVERLPKQPVGYHRFIQVDGCISIWDVREHQPQVPLRNHC</sequence>